<comment type="caution">
    <text evidence="1">The sequence shown here is derived from an EMBL/GenBank/DDBJ whole genome shotgun (WGS) entry which is preliminary data.</text>
</comment>
<protein>
    <submittedName>
        <fullName evidence="1">Uncharacterized protein</fullName>
    </submittedName>
</protein>
<reference evidence="1" key="1">
    <citation type="submission" date="2019-11" db="EMBL/GenBank/DDBJ databases">
        <title>Nori genome reveals adaptations in red seaweeds to the harsh intertidal environment.</title>
        <authorList>
            <person name="Wang D."/>
            <person name="Mao Y."/>
        </authorList>
    </citation>
    <scope>NUCLEOTIDE SEQUENCE</scope>
    <source>
        <tissue evidence="1">Gametophyte</tissue>
    </source>
</reference>
<sequence length="120" mass="13493">MIACAQFQKNNVRPTALFFADERAQRQAKMPVEIDRSVDMWSCTSTPQPLHLNCGATSTPKSPHPVSLTATPSTRVPTDTHKQGNAKPTTLINRRSRLRKMMPARWQRLKRAQAESPSKP</sequence>
<name>A0ACC3CDY4_PYRYE</name>
<keyword evidence="2" id="KW-1185">Reference proteome</keyword>
<dbReference type="EMBL" id="CM020620">
    <property type="protein sequence ID" value="KAK1868175.1"/>
    <property type="molecule type" value="Genomic_DNA"/>
</dbReference>
<evidence type="ECO:0000313" key="2">
    <source>
        <dbReference type="Proteomes" id="UP000798662"/>
    </source>
</evidence>
<proteinExistence type="predicted"/>
<accession>A0ACC3CDY4</accession>
<evidence type="ECO:0000313" key="1">
    <source>
        <dbReference type="EMBL" id="KAK1868175.1"/>
    </source>
</evidence>
<dbReference type="Proteomes" id="UP000798662">
    <property type="component" value="Chromosome 3"/>
</dbReference>
<gene>
    <name evidence="1" type="ORF">I4F81_010669</name>
</gene>
<organism evidence="1 2">
    <name type="scientific">Pyropia yezoensis</name>
    <name type="common">Susabi-nori</name>
    <name type="synonym">Porphyra yezoensis</name>
    <dbReference type="NCBI Taxonomy" id="2788"/>
    <lineage>
        <taxon>Eukaryota</taxon>
        <taxon>Rhodophyta</taxon>
        <taxon>Bangiophyceae</taxon>
        <taxon>Bangiales</taxon>
        <taxon>Bangiaceae</taxon>
        <taxon>Pyropia</taxon>
    </lineage>
</organism>